<dbReference type="GO" id="GO:0016758">
    <property type="term" value="F:hexosyltransferase activity"/>
    <property type="evidence" value="ECO:0007669"/>
    <property type="project" value="UniProtKB-ARBA"/>
</dbReference>
<dbReference type="Proteomes" id="UP000236724">
    <property type="component" value="Unassembled WGS sequence"/>
</dbReference>
<dbReference type="PANTHER" id="PTHR22916:SF3">
    <property type="entry name" value="UDP-GLCNAC:BETAGAL BETA-1,3-N-ACETYLGLUCOSAMINYLTRANSFERASE-LIKE PROTEIN 1"/>
    <property type="match status" value="1"/>
</dbReference>
<keyword evidence="2" id="KW-0328">Glycosyltransferase</keyword>
<dbReference type="CDD" id="cd00761">
    <property type="entry name" value="Glyco_tranf_GTA_type"/>
    <property type="match status" value="1"/>
</dbReference>
<evidence type="ECO:0000313" key="2">
    <source>
        <dbReference type="EMBL" id="SEH04190.1"/>
    </source>
</evidence>
<keyword evidence="3" id="KW-1185">Reference proteome</keyword>
<keyword evidence="2" id="KW-0808">Transferase</keyword>
<dbReference type="EMBL" id="FMSV02000010">
    <property type="protein sequence ID" value="SEH04190.1"/>
    <property type="molecule type" value="Genomic_DNA"/>
</dbReference>
<dbReference type="Pfam" id="PF00535">
    <property type="entry name" value="Glycos_transf_2"/>
    <property type="match status" value="1"/>
</dbReference>
<dbReference type="InterPro" id="IPR029044">
    <property type="entry name" value="Nucleotide-diphossugar_trans"/>
</dbReference>
<feature type="domain" description="Glycosyltransferase 2-like" evidence="1">
    <location>
        <begin position="15"/>
        <end position="148"/>
    </location>
</feature>
<name>A0A1H6F235_9GAMM</name>
<dbReference type="InterPro" id="IPR001173">
    <property type="entry name" value="Glyco_trans_2-like"/>
</dbReference>
<dbReference type="NCBIfam" id="TIGR04440">
    <property type="entry name" value="glyco_TIGR04440"/>
    <property type="match status" value="1"/>
</dbReference>
<dbReference type="Gene3D" id="3.90.550.10">
    <property type="entry name" value="Spore Coat Polysaccharide Biosynthesis Protein SpsA, Chain A"/>
    <property type="match status" value="1"/>
</dbReference>
<sequence length="297" mass="34029">MTKNNPTSLPCVTLGIPTFNRGNSIEQTLQAVVAQDYPALTIIISDNASSDTTESICKRWQEQHDNITYIRHPVNMGGTENFNFLLAQAKSPYFMWLADDDWIDPNYISECVNALESCPDVILAAGTPKYYYHDTYLYTGQVMNLEQNTPQQRVLNYFATVQHNGIFYGVMRTSVICTNQMKNILGGDLLSLAGMFFLGKARTIETTYLHRRRGGCSLDGKELAKTLERPWLEQQFPRLALARNIIQHIATDKAFTPLTPMQRYWLSFRCVVYAFYKKILTILFKHRFKERAGIPKI</sequence>
<dbReference type="AlphaFoldDB" id="A0A1H6F235"/>
<evidence type="ECO:0000259" key="1">
    <source>
        <dbReference type="Pfam" id="PF00535"/>
    </source>
</evidence>
<accession>A0A1H6F235</accession>
<reference evidence="2 3" key="1">
    <citation type="submission" date="2016-10" db="EMBL/GenBank/DDBJ databases">
        <authorList>
            <person name="de Groot N.N."/>
        </authorList>
    </citation>
    <scope>NUCLEOTIDE SEQUENCE [LARGE SCALE GENOMIC DNA]</scope>
    <source>
        <strain evidence="2">MBHS1</strain>
    </source>
</reference>
<proteinExistence type="predicted"/>
<dbReference type="InterPro" id="IPR031042">
    <property type="entry name" value="Glyco_TIGR04440"/>
</dbReference>
<dbReference type="RefSeq" id="WP_103918293.1">
    <property type="nucleotide sequence ID" value="NZ_FMSV02000010.1"/>
</dbReference>
<gene>
    <name evidence="2" type="primary">pglI</name>
    <name evidence="2" type="ORF">MBHS_00035</name>
</gene>
<evidence type="ECO:0000313" key="3">
    <source>
        <dbReference type="Proteomes" id="UP000236724"/>
    </source>
</evidence>
<dbReference type="SUPFAM" id="SSF53448">
    <property type="entry name" value="Nucleotide-diphospho-sugar transferases"/>
    <property type="match status" value="1"/>
</dbReference>
<dbReference type="EC" id="2.4.1.293" evidence="2"/>
<dbReference type="PANTHER" id="PTHR22916">
    <property type="entry name" value="GLYCOSYLTRANSFERASE"/>
    <property type="match status" value="1"/>
</dbReference>
<organism evidence="2 3">
    <name type="scientific">Candidatus Venteria ishoeyi</name>
    <dbReference type="NCBI Taxonomy" id="1899563"/>
    <lineage>
        <taxon>Bacteria</taxon>
        <taxon>Pseudomonadati</taxon>
        <taxon>Pseudomonadota</taxon>
        <taxon>Gammaproteobacteria</taxon>
        <taxon>Thiotrichales</taxon>
        <taxon>Thiotrichaceae</taxon>
        <taxon>Venteria</taxon>
    </lineage>
</organism>
<dbReference type="OrthoDB" id="5605222at2"/>
<protein>
    <submittedName>
        <fullName evidence="2">GalNAc(5)-diNAcBac-PP-undecaprenol beta-1,3-glucosyltransferase</fullName>
        <ecNumber evidence="2">2.4.1.293</ecNumber>
    </submittedName>
</protein>